<dbReference type="FunFam" id="2.30.42.10:FF:000021">
    <property type="entry name" value="Glutamate receptor interacting protein 1"/>
    <property type="match status" value="1"/>
</dbReference>
<evidence type="ECO:0000256" key="1">
    <source>
        <dbReference type="ARBA" id="ARBA00004496"/>
    </source>
</evidence>
<keyword evidence="2" id="KW-0963">Cytoplasm</keyword>
<dbReference type="PANTHER" id="PTHR46227:SF2">
    <property type="entry name" value="FI03335P"/>
    <property type="match status" value="1"/>
</dbReference>
<dbReference type="SMART" id="SM00228">
    <property type="entry name" value="PDZ"/>
    <property type="match status" value="1"/>
</dbReference>
<dbReference type="InterPro" id="IPR036034">
    <property type="entry name" value="PDZ_sf"/>
</dbReference>
<dbReference type="GO" id="GO:0098887">
    <property type="term" value="P:neurotransmitter receptor transport, endosome to postsynaptic membrane"/>
    <property type="evidence" value="ECO:0007669"/>
    <property type="project" value="TreeGrafter"/>
</dbReference>
<dbReference type="AlphaFoldDB" id="A0AAW0XWD7"/>
<comment type="subcellular location">
    <subcellularLocation>
        <location evidence="1">Cytoplasm</location>
    </subcellularLocation>
</comment>
<sequence length="156" mass="17063">MGWCLLGLCFSPNKGKKRGRPTTQCDPRPCQRPAKDIARKEENGGPEYNNVLREQQRVSYIAEEVRGVSCVQLSKRDGCTLGLIVAGGVDKGHRARVTNLRPGSPAHRSDALSVGDYILAVNGIRTHSLSHAQIVSLLKNSGEKVDLEVEYEIPNS</sequence>
<proteinExistence type="predicted"/>
<protein>
    <recommendedName>
        <fullName evidence="5">PDZ domain-containing protein</fullName>
    </recommendedName>
</protein>
<dbReference type="InterPro" id="IPR001478">
    <property type="entry name" value="PDZ"/>
</dbReference>
<evidence type="ECO:0000256" key="4">
    <source>
        <dbReference type="SAM" id="MobiDB-lite"/>
    </source>
</evidence>
<dbReference type="PROSITE" id="PS50106">
    <property type="entry name" value="PDZ"/>
    <property type="match status" value="1"/>
</dbReference>
<evidence type="ECO:0000313" key="7">
    <source>
        <dbReference type="Proteomes" id="UP001445076"/>
    </source>
</evidence>
<feature type="non-terminal residue" evidence="6">
    <location>
        <position position="156"/>
    </location>
</feature>
<dbReference type="InterPro" id="IPR043545">
    <property type="entry name" value="GRIP1/2"/>
</dbReference>
<dbReference type="Proteomes" id="UP001445076">
    <property type="component" value="Unassembled WGS sequence"/>
</dbReference>
<evidence type="ECO:0000259" key="5">
    <source>
        <dbReference type="PROSITE" id="PS50106"/>
    </source>
</evidence>
<keyword evidence="7" id="KW-1185">Reference proteome</keyword>
<feature type="compositionally biased region" description="Basic and acidic residues" evidence="4">
    <location>
        <begin position="33"/>
        <end position="43"/>
    </location>
</feature>
<feature type="domain" description="PDZ" evidence="5">
    <location>
        <begin position="70"/>
        <end position="153"/>
    </location>
</feature>
<evidence type="ECO:0000313" key="6">
    <source>
        <dbReference type="EMBL" id="KAK8743618.1"/>
    </source>
</evidence>
<dbReference type="EMBL" id="JARKIK010000024">
    <property type="protein sequence ID" value="KAK8743618.1"/>
    <property type="molecule type" value="Genomic_DNA"/>
</dbReference>
<comment type="caution">
    <text evidence="6">The sequence shown here is derived from an EMBL/GenBank/DDBJ whole genome shotgun (WGS) entry which is preliminary data.</text>
</comment>
<dbReference type="Pfam" id="PF00595">
    <property type="entry name" value="PDZ"/>
    <property type="match status" value="1"/>
</dbReference>
<evidence type="ECO:0000256" key="3">
    <source>
        <dbReference type="ARBA" id="ARBA00022737"/>
    </source>
</evidence>
<organism evidence="6 7">
    <name type="scientific">Cherax quadricarinatus</name>
    <name type="common">Australian red claw crayfish</name>
    <dbReference type="NCBI Taxonomy" id="27406"/>
    <lineage>
        <taxon>Eukaryota</taxon>
        <taxon>Metazoa</taxon>
        <taxon>Ecdysozoa</taxon>
        <taxon>Arthropoda</taxon>
        <taxon>Crustacea</taxon>
        <taxon>Multicrustacea</taxon>
        <taxon>Malacostraca</taxon>
        <taxon>Eumalacostraca</taxon>
        <taxon>Eucarida</taxon>
        <taxon>Decapoda</taxon>
        <taxon>Pleocyemata</taxon>
        <taxon>Astacidea</taxon>
        <taxon>Parastacoidea</taxon>
        <taxon>Parastacidae</taxon>
        <taxon>Cherax</taxon>
    </lineage>
</organism>
<dbReference type="SUPFAM" id="SSF50156">
    <property type="entry name" value="PDZ domain-like"/>
    <property type="match status" value="1"/>
</dbReference>
<dbReference type="GO" id="GO:0005737">
    <property type="term" value="C:cytoplasm"/>
    <property type="evidence" value="ECO:0007669"/>
    <property type="project" value="UniProtKB-SubCell"/>
</dbReference>
<dbReference type="PANTHER" id="PTHR46227">
    <property type="entry name" value="GLUTAMATE RECEPTOR-INTERACTING PROTEIN GRIP"/>
    <property type="match status" value="1"/>
</dbReference>
<gene>
    <name evidence="6" type="ORF">OTU49_001165</name>
</gene>
<keyword evidence="3" id="KW-0677">Repeat</keyword>
<evidence type="ECO:0000256" key="2">
    <source>
        <dbReference type="ARBA" id="ARBA00022490"/>
    </source>
</evidence>
<reference evidence="6 7" key="1">
    <citation type="journal article" date="2024" name="BMC Genomics">
        <title>Genome assembly of redclaw crayfish (Cherax quadricarinatus) provides insights into its immune adaptation and hypoxia tolerance.</title>
        <authorList>
            <person name="Liu Z."/>
            <person name="Zheng J."/>
            <person name="Li H."/>
            <person name="Fang K."/>
            <person name="Wang S."/>
            <person name="He J."/>
            <person name="Zhou D."/>
            <person name="Weng S."/>
            <person name="Chi M."/>
            <person name="Gu Z."/>
            <person name="He J."/>
            <person name="Li F."/>
            <person name="Wang M."/>
        </authorList>
    </citation>
    <scope>NUCLEOTIDE SEQUENCE [LARGE SCALE GENOMIC DNA]</scope>
    <source>
        <strain evidence="6">ZL_2023a</strain>
    </source>
</reference>
<feature type="region of interest" description="Disordered" evidence="4">
    <location>
        <begin position="14"/>
        <end position="47"/>
    </location>
</feature>
<dbReference type="Gene3D" id="2.30.42.10">
    <property type="match status" value="1"/>
</dbReference>
<accession>A0AAW0XWD7</accession>
<name>A0AAW0XWD7_CHEQU</name>